<dbReference type="GO" id="GO:0006935">
    <property type="term" value="P:chemotaxis"/>
    <property type="evidence" value="ECO:0007669"/>
    <property type="project" value="UniProtKB-KW"/>
</dbReference>
<evidence type="ECO:0000313" key="11">
    <source>
        <dbReference type="EMBL" id="GBH34075.1"/>
    </source>
</evidence>
<dbReference type="InterPro" id="IPR001054">
    <property type="entry name" value="A/G_cyclase"/>
</dbReference>
<keyword evidence="12" id="KW-1185">Reference proteome</keyword>
<dbReference type="Pfam" id="PF02743">
    <property type="entry name" value="dCache_1"/>
    <property type="match status" value="1"/>
</dbReference>
<dbReference type="InterPro" id="IPR033479">
    <property type="entry name" value="dCache_1"/>
</dbReference>
<organism evidence="11 12">
    <name type="scientific">Nitrosopumilus zosterae</name>
    <dbReference type="NCBI Taxonomy" id="718286"/>
    <lineage>
        <taxon>Archaea</taxon>
        <taxon>Nitrososphaerota</taxon>
        <taxon>Nitrososphaeria</taxon>
        <taxon>Nitrosopumilales</taxon>
        <taxon>Nitrosopumilaceae</taxon>
        <taxon>Nitrosopumilus</taxon>
    </lineage>
</organism>
<dbReference type="PROSITE" id="PS50125">
    <property type="entry name" value="GUANYLATE_CYCLASE_2"/>
    <property type="match status" value="1"/>
</dbReference>
<proteinExistence type="inferred from homology"/>
<evidence type="ECO:0000313" key="12">
    <source>
        <dbReference type="Proteomes" id="UP000245829"/>
    </source>
</evidence>
<dbReference type="InterPro" id="IPR029787">
    <property type="entry name" value="Nucleotide_cyclase"/>
</dbReference>
<dbReference type="AlphaFoldDB" id="A0A2S2KRJ1"/>
<dbReference type="SUPFAM" id="SSF55073">
    <property type="entry name" value="Nucleotide cyclase"/>
    <property type="match status" value="1"/>
</dbReference>
<dbReference type="CDD" id="cd06225">
    <property type="entry name" value="HAMP"/>
    <property type="match status" value="1"/>
</dbReference>
<name>A0A2S2KRJ1_9ARCH</name>
<evidence type="ECO:0000256" key="8">
    <source>
        <dbReference type="SAM" id="Phobius"/>
    </source>
</evidence>
<evidence type="ECO:0000256" key="6">
    <source>
        <dbReference type="ARBA" id="ARBA00023136"/>
    </source>
</evidence>
<evidence type="ECO:0000259" key="9">
    <source>
        <dbReference type="PROSITE" id="PS50125"/>
    </source>
</evidence>
<sequence>MSQKTFSINRKLVFFVIIVSVVAIFATSYLSFNSAEKILKENTQNLLIGEASLRGESVENILEERKKDIQVLAQNPELHQLLQTYDENNSSLLNVQRQSFLKIINEYQITIGYSINLEDIKITNKEGTLLFSLIDLKSSNVSDIFESRNSDAVTTPSVEFKILDNNTRKLIVIHPIFEQNSKNILGLLIATIRTTDIDEILLNRSGLGNTGEVYLVNKNHTLISESRFMENIAFNQMVNTLPVTQCFENNADVHGDTYFDYRGESIFGASYCSPNSGFVLIAEIDESETFGPVTALQKEILIVGIIVTSIIGIIAFVLGNLISRPLVKLINAVNQVSDGNFEVRTNIRTKDEIGLLSLAFDSMTKKMQEALISIKQRDDVIKQQEEELLKFSDSDNSYCVGFVDIVNSTKITSSLSDSDTDTFYSIFLNSIASVITKYDGLVVKNIGDALLFYFPRTNQTEDLNAFKKVLDCCIAIVDEHIQINQKMLKNKLPKTDYRISITYGSVRIAKVFTSSVEDIFGSTVNKCSKINRLATTNGVVIGKSLYDLVASFSNDFDFKKIESKEMKDKYGYEAVYSVSKH</sequence>
<feature type="domain" description="Guanylate cyclase" evidence="9">
    <location>
        <begin position="399"/>
        <end position="531"/>
    </location>
</feature>
<dbReference type="SMART" id="SM00044">
    <property type="entry name" value="CYCc"/>
    <property type="match status" value="1"/>
</dbReference>
<dbReference type="InterPro" id="IPR003660">
    <property type="entry name" value="HAMP_dom"/>
</dbReference>
<dbReference type="Gene3D" id="3.30.70.1230">
    <property type="entry name" value="Nucleotide cyclase"/>
    <property type="match status" value="1"/>
</dbReference>
<feature type="transmembrane region" description="Helical" evidence="8">
    <location>
        <begin position="300"/>
        <end position="322"/>
    </location>
</feature>
<keyword evidence="6 8" id="KW-0472">Membrane</keyword>
<dbReference type="GO" id="GO:0035556">
    <property type="term" value="P:intracellular signal transduction"/>
    <property type="evidence" value="ECO:0007669"/>
    <property type="project" value="InterPro"/>
</dbReference>
<dbReference type="CDD" id="cd07302">
    <property type="entry name" value="CHD"/>
    <property type="match status" value="1"/>
</dbReference>
<comment type="caution">
    <text evidence="11">The sequence shown here is derived from an EMBL/GenBank/DDBJ whole genome shotgun (WGS) entry which is preliminary data.</text>
</comment>
<keyword evidence="4 8" id="KW-0812">Transmembrane</keyword>
<evidence type="ECO:0000256" key="4">
    <source>
        <dbReference type="ARBA" id="ARBA00022692"/>
    </source>
</evidence>
<comment type="similarity">
    <text evidence="7">Belongs to the methyl-accepting chemotaxis (MCP) protein family.</text>
</comment>
<evidence type="ECO:0000259" key="10">
    <source>
        <dbReference type="PROSITE" id="PS50885"/>
    </source>
</evidence>
<keyword evidence="5 8" id="KW-1133">Transmembrane helix</keyword>
<dbReference type="SMART" id="SM00304">
    <property type="entry name" value="HAMP"/>
    <property type="match status" value="1"/>
</dbReference>
<dbReference type="SUPFAM" id="SSF158472">
    <property type="entry name" value="HAMP domain-like"/>
    <property type="match status" value="1"/>
</dbReference>
<keyword evidence="2" id="KW-1003">Cell membrane</keyword>
<evidence type="ECO:0000256" key="5">
    <source>
        <dbReference type="ARBA" id="ARBA00022989"/>
    </source>
</evidence>
<dbReference type="PANTHER" id="PTHR32089:SF112">
    <property type="entry name" value="LYSOZYME-LIKE PROTEIN-RELATED"/>
    <property type="match status" value="1"/>
</dbReference>
<evidence type="ECO:0000256" key="3">
    <source>
        <dbReference type="ARBA" id="ARBA00022500"/>
    </source>
</evidence>
<protein>
    <recommendedName>
        <fullName evidence="13">HAMP domain-containing protein</fullName>
    </recommendedName>
</protein>
<keyword evidence="3" id="KW-0145">Chemotaxis</keyword>
<feature type="transmembrane region" description="Helical" evidence="8">
    <location>
        <begin position="12"/>
        <end position="32"/>
    </location>
</feature>
<evidence type="ECO:0000256" key="2">
    <source>
        <dbReference type="ARBA" id="ARBA00022475"/>
    </source>
</evidence>
<evidence type="ECO:0000256" key="7">
    <source>
        <dbReference type="ARBA" id="ARBA00029447"/>
    </source>
</evidence>
<dbReference type="Pfam" id="PF00211">
    <property type="entry name" value="Guanylate_cyc"/>
    <property type="match status" value="1"/>
</dbReference>
<gene>
    <name evidence="11" type="ORF">NZNM25_08660</name>
</gene>
<evidence type="ECO:0008006" key="13">
    <source>
        <dbReference type="Google" id="ProtNLM"/>
    </source>
</evidence>
<dbReference type="EMBL" id="BGKI01000004">
    <property type="protein sequence ID" value="GBH34075.1"/>
    <property type="molecule type" value="Genomic_DNA"/>
</dbReference>
<evidence type="ECO:0000256" key="1">
    <source>
        <dbReference type="ARBA" id="ARBA00004651"/>
    </source>
</evidence>
<dbReference type="Gene3D" id="3.30.450.20">
    <property type="entry name" value="PAS domain"/>
    <property type="match status" value="1"/>
</dbReference>
<comment type="subcellular location">
    <subcellularLocation>
        <location evidence="1">Cell membrane</location>
        <topology evidence="1">Multi-pass membrane protein</topology>
    </subcellularLocation>
</comment>
<dbReference type="PANTHER" id="PTHR32089">
    <property type="entry name" value="METHYL-ACCEPTING CHEMOTAXIS PROTEIN MCPB"/>
    <property type="match status" value="1"/>
</dbReference>
<accession>A0A2S2KRJ1</accession>
<dbReference type="Proteomes" id="UP000245829">
    <property type="component" value="Unassembled WGS sequence"/>
</dbReference>
<dbReference type="GO" id="GO:0005886">
    <property type="term" value="C:plasma membrane"/>
    <property type="evidence" value="ECO:0007669"/>
    <property type="project" value="UniProtKB-SubCell"/>
</dbReference>
<dbReference type="GO" id="GO:0009190">
    <property type="term" value="P:cyclic nucleotide biosynthetic process"/>
    <property type="evidence" value="ECO:0007669"/>
    <property type="project" value="InterPro"/>
</dbReference>
<feature type="domain" description="HAMP" evidence="10">
    <location>
        <begin position="320"/>
        <end position="372"/>
    </location>
</feature>
<dbReference type="Gene3D" id="1.10.8.500">
    <property type="entry name" value="HAMP domain in histidine kinase"/>
    <property type="match status" value="1"/>
</dbReference>
<dbReference type="Pfam" id="PF00672">
    <property type="entry name" value="HAMP"/>
    <property type="match status" value="1"/>
</dbReference>
<dbReference type="PROSITE" id="PS50885">
    <property type="entry name" value="HAMP"/>
    <property type="match status" value="1"/>
</dbReference>
<reference evidence="11 12" key="1">
    <citation type="submission" date="2018-05" db="EMBL/GenBank/DDBJ databases">
        <title>genome sequencing of Nitrosopumilus sp. NM25.</title>
        <authorList>
            <person name="Mori K."/>
            <person name="Nakagawa T."/>
        </authorList>
    </citation>
    <scope>NUCLEOTIDE SEQUENCE [LARGE SCALE GENOMIC DNA]</scope>
    <source>
        <strain evidence="11 12">NM25</strain>
    </source>
</reference>